<reference evidence="1 2" key="1">
    <citation type="submission" date="2023-05" db="EMBL/GenBank/DDBJ databases">
        <title>A 100% complete, gapless, phased diploid assembly of the Scenedesmus obliquus UTEX 3031 genome.</title>
        <authorList>
            <person name="Biondi T.C."/>
            <person name="Hanschen E.R."/>
            <person name="Kwon T."/>
            <person name="Eng W."/>
            <person name="Kruse C.P.S."/>
            <person name="Koehler S.I."/>
            <person name="Kunde Y."/>
            <person name="Gleasner C.D."/>
            <person name="You Mak K.T."/>
            <person name="Polle J."/>
            <person name="Hovde B.T."/>
            <person name="Starkenburg S.R."/>
        </authorList>
    </citation>
    <scope>NUCLEOTIDE SEQUENCE [LARGE SCALE GENOMIC DNA]</scope>
    <source>
        <strain evidence="1 2">DOE0152z</strain>
    </source>
</reference>
<gene>
    <name evidence="1" type="ORF">OEZ85_004751</name>
</gene>
<dbReference type="InterPro" id="IPR009030">
    <property type="entry name" value="Growth_fac_rcpt_cys_sf"/>
</dbReference>
<dbReference type="PANTHER" id="PTHR46104:SF1">
    <property type="entry name" value="GENE 9195-RELATED"/>
    <property type="match status" value="1"/>
</dbReference>
<dbReference type="EMBL" id="CP126221">
    <property type="protein sequence ID" value="WIA22453.1"/>
    <property type="molecule type" value="Genomic_DNA"/>
</dbReference>
<dbReference type="SMART" id="SM01411">
    <property type="entry name" value="Ephrin_rec_like"/>
    <property type="match status" value="9"/>
</dbReference>
<evidence type="ECO:0008006" key="3">
    <source>
        <dbReference type="Google" id="ProtNLM"/>
    </source>
</evidence>
<name>A0ABY8ULN2_TETOB</name>
<dbReference type="Gene3D" id="2.10.50.10">
    <property type="entry name" value="Tumor Necrosis Factor Receptor, subunit A, domain 2"/>
    <property type="match status" value="1"/>
</dbReference>
<sequence>MEPCTQCPPGRTTDYSPGNGIFQASILDCKIPAGSGVFSAEAAQPYDPAAPSAEMRAEKCPIGFFSTGDTAAGTPTRNPSCQKCPAGQSTSEEGATACDVCAPGYGIPACKAESKSPADCQLCDFGTYQPGGSLRCTSCITTPFNHPTGDKYVSYGVTFSKGLTNAETCVPRYAQLPSPAGARLAINASLFTVTSKPLVECIQSCPAGSCCIAQYEVQGDTCKQAVLTPVGPNSTDARLYYKLPPSSIIAAAGFKENSTKVWGKTQPAGVYARCLMDEAWVAAATAGLVGTSTNPALVEETDMAKAVEWNECATETACRIKCEANAACWGFVHVPGKGWATRGGEDQLGTRSFVVSPDFSKALPGLCSPGQPAPAEPIVKLPCAAGMDSMFDCKEPCKVNTYNDGTKIFCVECEGGYEAPRGASICIKIQPKECPAGYSGLPDCQQPCAAGTYQDGSKGSCTGCPEGFTSLPAAAACNITIVPTTCKPGKGNAPKCDQCCRSLGKYNNGTWGECQACPEGQKPNKKADGCVDVIKACPPGKALNLAADACDIKCAKGEFQDGSRTTCIKCPLQDQTSEPGDDGAAVCFFEKCRAGFGSADTNCSIPCSGGLYNDGTLKQCSRCPRERQTSKDGKKCIFETCPRGMSGDNCDVKCTDGKFQDGNSNECKSCGGNKASLDGFTCVVTSCPAGLGGSDCSPCPEGTYNDGLSPGTQCLTCPTGQTPNLGRTGCETNGVESDCIPRPADSLSLSFDCPRGWTLLPAGIWYDVRPGKSCNGAQQCWDMCFFCDGRPRYHDKFLSSQQKTTRHARLRT</sequence>
<protein>
    <recommendedName>
        <fullName evidence="3">Tyrosine-protein kinase ephrin type A/B receptor-like domain-containing protein</fullName>
    </recommendedName>
</protein>
<proteinExistence type="predicted"/>
<organism evidence="1 2">
    <name type="scientific">Tetradesmus obliquus</name>
    <name type="common">Green alga</name>
    <name type="synonym">Acutodesmus obliquus</name>
    <dbReference type="NCBI Taxonomy" id="3088"/>
    <lineage>
        <taxon>Eukaryota</taxon>
        <taxon>Viridiplantae</taxon>
        <taxon>Chlorophyta</taxon>
        <taxon>core chlorophytes</taxon>
        <taxon>Chlorophyceae</taxon>
        <taxon>CS clade</taxon>
        <taxon>Sphaeropleales</taxon>
        <taxon>Scenedesmaceae</taxon>
        <taxon>Tetradesmus</taxon>
    </lineage>
</organism>
<accession>A0ABY8ULN2</accession>
<dbReference type="SUPFAM" id="SSF57184">
    <property type="entry name" value="Growth factor receptor domain"/>
    <property type="match status" value="3"/>
</dbReference>
<dbReference type="Proteomes" id="UP001244341">
    <property type="component" value="Chromosome 14b"/>
</dbReference>
<keyword evidence="2" id="KW-1185">Reference proteome</keyword>
<evidence type="ECO:0000313" key="1">
    <source>
        <dbReference type="EMBL" id="WIA22453.1"/>
    </source>
</evidence>
<evidence type="ECO:0000313" key="2">
    <source>
        <dbReference type="Proteomes" id="UP001244341"/>
    </source>
</evidence>
<dbReference type="PANTHER" id="PTHR46104">
    <property type="entry name" value="GENE 9195-RELATED-RELATED"/>
    <property type="match status" value="1"/>
</dbReference>